<dbReference type="GO" id="GO:0006281">
    <property type="term" value="P:DNA repair"/>
    <property type="evidence" value="ECO:0007669"/>
    <property type="project" value="TreeGrafter"/>
</dbReference>
<keyword evidence="7" id="KW-1185">Reference proteome</keyword>
<dbReference type="InterPro" id="IPR050628">
    <property type="entry name" value="SNF2_RAD54_helicase_TF"/>
</dbReference>
<dbReference type="GO" id="GO:0016787">
    <property type="term" value="F:hydrolase activity"/>
    <property type="evidence" value="ECO:0007669"/>
    <property type="project" value="UniProtKB-KW"/>
</dbReference>
<dbReference type="InterPro" id="IPR014001">
    <property type="entry name" value="Helicase_ATP-bd"/>
</dbReference>
<dbReference type="PANTHER" id="PTHR45626:SF51">
    <property type="entry name" value="SNF2-RELATED DOMAIN-CONTAINING PROTEIN"/>
    <property type="match status" value="1"/>
</dbReference>
<dbReference type="STRING" id="13706.A0A1X2HJX7"/>
<protein>
    <submittedName>
        <fullName evidence="6">P-loop containing nucleoside triphosphate hydrolase protein</fullName>
    </submittedName>
</protein>
<dbReference type="Gene3D" id="3.40.50.300">
    <property type="entry name" value="P-loop containing nucleotide triphosphate hydrolases"/>
    <property type="match status" value="2"/>
</dbReference>
<dbReference type="GO" id="GO:0008094">
    <property type="term" value="F:ATP-dependent activity, acting on DNA"/>
    <property type="evidence" value="ECO:0007669"/>
    <property type="project" value="TreeGrafter"/>
</dbReference>
<dbReference type="SMART" id="SM00487">
    <property type="entry name" value="DEXDc"/>
    <property type="match status" value="1"/>
</dbReference>
<dbReference type="OMA" id="NLVDHWL"/>
<feature type="compositionally biased region" description="Pro residues" evidence="4">
    <location>
        <begin position="859"/>
        <end position="871"/>
    </location>
</feature>
<organism evidence="6 7">
    <name type="scientific">Syncephalastrum racemosum</name>
    <name type="common">Filamentous fungus</name>
    <dbReference type="NCBI Taxonomy" id="13706"/>
    <lineage>
        <taxon>Eukaryota</taxon>
        <taxon>Fungi</taxon>
        <taxon>Fungi incertae sedis</taxon>
        <taxon>Mucoromycota</taxon>
        <taxon>Mucoromycotina</taxon>
        <taxon>Mucoromycetes</taxon>
        <taxon>Mucorales</taxon>
        <taxon>Syncephalastraceae</taxon>
        <taxon>Syncephalastrum</taxon>
    </lineage>
</organism>
<gene>
    <name evidence="6" type="ORF">BCR43DRAFT_489223</name>
</gene>
<dbReference type="PROSITE" id="PS51194">
    <property type="entry name" value="HELICASE_CTER"/>
    <property type="match status" value="1"/>
</dbReference>
<dbReference type="AlphaFoldDB" id="A0A1X2HJX7"/>
<dbReference type="GO" id="GO:0005524">
    <property type="term" value="F:ATP binding"/>
    <property type="evidence" value="ECO:0007669"/>
    <property type="project" value="UniProtKB-KW"/>
</dbReference>
<evidence type="ECO:0000256" key="1">
    <source>
        <dbReference type="ARBA" id="ARBA00022741"/>
    </source>
</evidence>
<evidence type="ECO:0000259" key="5">
    <source>
        <dbReference type="PROSITE" id="PS51194"/>
    </source>
</evidence>
<dbReference type="InParanoid" id="A0A1X2HJX7"/>
<dbReference type="OrthoDB" id="2801544at2759"/>
<evidence type="ECO:0000313" key="7">
    <source>
        <dbReference type="Proteomes" id="UP000242180"/>
    </source>
</evidence>
<feature type="region of interest" description="Disordered" evidence="4">
    <location>
        <begin position="828"/>
        <end position="872"/>
    </location>
</feature>
<dbReference type="PANTHER" id="PTHR45626">
    <property type="entry name" value="TRANSCRIPTION TERMINATION FACTOR 2-RELATED"/>
    <property type="match status" value="1"/>
</dbReference>
<dbReference type="InterPro" id="IPR027417">
    <property type="entry name" value="P-loop_NTPase"/>
</dbReference>
<reference evidence="6 7" key="1">
    <citation type="submission" date="2016-07" db="EMBL/GenBank/DDBJ databases">
        <title>Pervasive Adenine N6-methylation of Active Genes in Fungi.</title>
        <authorList>
            <consortium name="DOE Joint Genome Institute"/>
            <person name="Mondo S.J."/>
            <person name="Dannebaum R.O."/>
            <person name="Kuo R.C."/>
            <person name="Labutti K."/>
            <person name="Haridas S."/>
            <person name="Kuo A."/>
            <person name="Salamov A."/>
            <person name="Ahrendt S.R."/>
            <person name="Lipzen A."/>
            <person name="Sullivan W."/>
            <person name="Andreopoulos W.B."/>
            <person name="Clum A."/>
            <person name="Lindquist E."/>
            <person name="Daum C."/>
            <person name="Ramamoorthy G.K."/>
            <person name="Gryganskyi A."/>
            <person name="Culley D."/>
            <person name="Magnuson J.K."/>
            <person name="James T.Y."/>
            <person name="O'Malley M.A."/>
            <person name="Stajich J.E."/>
            <person name="Spatafora J.W."/>
            <person name="Visel A."/>
            <person name="Grigoriev I.V."/>
        </authorList>
    </citation>
    <scope>NUCLEOTIDE SEQUENCE [LARGE SCALE GENOMIC DNA]</scope>
    <source>
        <strain evidence="6 7">NRRL 2496</strain>
    </source>
</reference>
<dbReference type="Proteomes" id="UP000242180">
    <property type="component" value="Unassembled WGS sequence"/>
</dbReference>
<accession>A0A1X2HJX7</accession>
<keyword evidence="1" id="KW-0547">Nucleotide-binding</keyword>
<dbReference type="InterPro" id="IPR049730">
    <property type="entry name" value="SNF2/RAD54-like_C"/>
</dbReference>
<feature type="compositionally biased region" description="Acidic residues" evidence="4">
    <location>
        <begin position="1127"/>
        <end position="1144"/>
    </location>
</feature>
<dbReference type="InterPro" id="IPR001650">
    <property type="entry name" value="Helicase_C-like"/>
</dbReference>
<feature type="compositionally biased region" description="Basic residues" evidence="4">
    <location>
        <begin position="777"/>
        <end position="786"/>
    </location>
</feature>
<name>A0A1X2HJX7_SYNRA</name>
<dbReference type="SUPFAM" id="SSF52540">
    <property type="entry name" value="P-loop containing nucleoside triphosphate hydrolases"/>
    <property type="match status" value="2"/>
</dbReference>
<evidence type="ECO:0000256" key="2">
    <source>
        <dbReference type="ARBA" id="ARBA00022801"/>
    </source>
</evidence>
<dbReference type="EMBL" id="MCGN01000003">
    <property type="protein sequence ID" value="ORY99400.1"/>
    <property type="molecule type" value="Genomic_DNA"/>
</dbReference>
<proteinExistence type="predicted"/>
<evidence type="ECO:0000313" key="6">
    <source>
        <dbReference type="EMBL" id="ORY99400.1"/>
    </source>
</evidence>
<dbReference type="Pfam" id="PF00271">
    <property type="entry name" value="Helicase_C"/>
    <property type="match status" value="1"/>
</dbReference>
<dbReference type="Pfam" id="PF00176">
    <property type="entry name" value="SNF2-rel_dom"/>
    <property type="match status" value="1"/>
</dbReference>
<dbReference type="GO" id="GO:0005634">
    <property type="term" value="C:nucleus"/>
    <property type="evidence" value="ECO:0007669"/>
    <property type="project" value="TreeGrafter"/>
</dbReference>
<evidence type="ECO:0000256" key="4">
    <source>
        <dbReference type="SAM" id="MobiDB-lite"/>
    </source>
</evidence>
<feature type="domain" description="Helicase C-terminal" evidence="5">
    <location>
        <begin position="899"/>
        <end position="1051"/>
    </location>
</feature>
<comment type="caution">
    <text evidence="6">The sequence shown here is derived from an EMBL/GenBank/DDBJ whole genome shotgun (WGS) entry which is preliminary data.</text>
</comment>
<feature type="region of interest" description="Disordered" evidence="4">
    <location>
        <begin position="1118"/>
        <end position="1156"/>
    </location>
</feature>
<feature type="region of interest" description="Disordered" evidence="4">
    <location>
        <begin position="777"/>
        <end position="797"/>
    </location>
</feature>
<dbReference type="CDD" id="cd18793">
    <property type="entry name" value="SF2_C_SNF"/>
    <property type="match status" value="1"/>
</dbReference>
<keyword evidence="2 6" id="KW-0378">Hydrolase</keyword>
<keyword evidence="3" id="KW-0067">ATP-binding</keyword>
<evidence type="ECO:0000256" key="3">
    <source>
        <dbReference type="ARBA" id="ARBA00022840"/>
    </source>
</evidence>
<dbReference type="InterPro" id="IPR000330">
    <property type="entry name" value="SNF2_N"/>
</dbReference>
<sequence>MNGSEVALGSLDLPHVTSEDQQQQQQQQIDWIPFRPSEWTFTDKKAKHWVTILSTLLRTGRIRASCHTLDDQATTLRVRVYASVMPDSSGVSGFGAHGVRFLSLLQELNAHPDAFDNSHTTTTYRNVFGKHVLPGGFFEIFNEMPSPNPTELSDDSASGVKPFLDDLLQKPAPAGMKTTLYGYQKRSVWKILRRELLPGTLVDPEVVELVSVDGSPYYFDQSSCSISPYAPKMPDVAGGIICEDMGTGKTCICLAVITATRHIPSVVFGQHEVHSDYRRAVGQTNGFLSLRQTATELIMRNGIHWRQRRLPQTTVEELQKYPLYYRWSPTTHILAADGGLRNYGEFPVYNIYVSNTTLVIVPDNLIGQWRSEYYKHLHDGEVRLLELHNVRKIPEPKVLIHYDMVLISEWQFSREQERGSLRMKDNEINSKVSPLLLVHWKRVIVDEGHTLSNKSQRSERAGQLFRDYIWICTGTPTPHISGSDHLLRHAHPKLEGEDLKRIGIFLAQTLKLSPFAERSKLWTQLVQGAKDRHPWTLLKVEHLLNTIMVRNQQVDIQKEVTLPPLHVRPIMMDFDYYQWMAHNCQVGMISLNAILSEREGADYLFSPNNVQALHETVGNLKQSCLWYSLDLKWLQASYENCLEALDDIKTGKRRFGSDEPDLYHIESVLREALADKTFIKMMSDAQPGYVVFGLPEQVSASWGCGQGAYTKMPSGVHAAGCTLVEGHYTETLVQEVTHAKDDGNLFVHKEPGNKLQTMLEYHLDRYGFYDVKPKEKKKVKGKKSKKNEKNVKEEEEMAVEEVVAPTPLDQAQIDIPLAPRLPSPLYKQEETPAAEDTPSNGIQEGAASLPTPPATDTQSPPPTLPAPPAPSVRPSLTFYARDDFSTTKVLCSSSSKINYLIDQVCKLQQTEKCIIFSQSQAEINLITQALVIAKVNLVLYDEQKSTRGVSRDQKLTTFRTSNTINVILMHVDRAAFGINIPEASRMFFVSPVWELAKEQQAIKRAHRIGQTHPVHVEILIARDTIEHALWVRRENLRKTPNEDDFNEAQSAQFFRDGTLRDILNHANFVERPQHILREENGHYTQRIPRLATQLFISGVHANQKIQRREEQQVFTNVTTNEEVNANGEEDEEDDVDFGDPEDMEVPEHEKPGVKKRTRSVRFSEHIQIVAIDKDDDEYEMPEEKRPLKKVKLVQEERGHEALAKKVGFDTVNQRSEGAEHPQKKVRFAF</sequence>